<keyword evidence="3" id="KW-0620">Polyamine biosynthesis</keyword>
<evidence type="ECO:0000256" key="2">
    <source>
        <dbReference type="ARBA" id="ARBA00022679"/>
    </source>
</evidence>
<accession>A0A7R9C492</accession>
<dbReference type="InterPro" id="IPR001045">
    <property type="entry name" value="Spermi_synthase"/>
</dbReference>
<dbReference type="InterPro" id="IPR030374">
    <property type="entry name" value="PABS"/>
</dbReference>
<evidence type="ECO:0000313" key="6">
    <source>
        <dbReference type="Proteomes" id="UP000678499"/>
    </source>
</evidence>
<evidence type="ECO:0000256" key="3">
    <source>
        <dbReference type="PROSITE-ProRule" id="PRU00354"/>
    </source>
</evidence>
<dbReference type="InterPro" id="IPR029063">
    <property type="entry name" value="SAM-dependent_MTases_sf"/>
</dbReference>
<dbReference type="PANTHER" id="PTHR11558:SF11">
    <property type="entry name" value="SPERMIDINE SYNTHASE"/>
    <property type="match status" value="1"/>
</dbReference>
<proteinExistence type="inferred from homology"/>
<evidence type="ECO:0000313" key="5">
    <source>
        <dbReference type="EMBL" id="CAD7286085.1"/>
    </source>
</evidence>
<evidence type="ECO:0000259" key="4">
    <source>
        <dbReference type="PROSITE" id="PS51006"/>
    </source>
</evidence>
<dbReference type="EMBL" id="OA925707">
    <property type="protein sequence ID" value="CAD7286085.1"/>
    <property type="molecule type" value="Genomic_DNA"/>
</dbReference>
<dbReference type="Gene3D" id="3.40.50.150">
    <property type="entry name" value="Vaccinia Virus protein VP39"/>
    <property type="match status" value="1"/>
</dbReference>
<dbReference type="PROSITE" id="PS51006">
    <property type="entry name" value="PABS_2"/>
    <property type="match status" value="1"/>
</dbReference>
<dbReference type="Proteomes" id="UP000678499">
    <property type="component" value="Unassembled WGS sequence"/>
</dbReference>
<dbReference type="GO" id="GO:0016740">
    <property type="term" value="F:transferase activity"/>
    <property type="evidence" value="ECO:0007669"/>
    <property type="project" value="UniProtKB-UniRule"/>
</dbReference>
<dbReference type="CDD" id="cd02440">
    <property type="entry name" value="AdoMet_MTases"/>
    <property type="match status" value="1"/>
</dbReference>
<feature type="domain" description="PABS" evidence="4">
    <location>
        <begin position="1"/>
        <end position="86"/>
    </location>
</feature>
<dbReference type="SUPFAM" id="SSF53335">
    <property type="entry name" value="S-adenosyl-L-methionine-dependent methyltransferases"/>
    <property type="match status" value="1"/>
</dbReference>
<keyword evidence="6" id="KW-1185">Reference proteome</keyword>
<gene>
    <name evidence="5" type="ORF">NMOB1V02_LOCUS13687</name>
</gene>
<dbReference type="EMBL" id="CAJPEX010043670">
    <property type="protein sequence ID" value="CAG0926237.1"/>
    <property type="molecule type" value="Genomic_DNA"/>
</dbReference>
<dbReference type="OrthoDB" id="38125at2759"/>
<name>A0A7R9C492_9CRUS</name>
<feature type="active site" description="Proton acceptor" evidence="3">
    <location>
        <position position="53"/>
    </location>
</feature>
<dbReference type="GO" id="GO:0006596">
    <property type="term" value="P:polyamine biosynthetic process"/>
    <property type="evidence" value="ECO:0007669"/>
    <property type="project" value="UniProtKB-UniRule"/>
</dbReference>
<feature type="non-terminal residue" evidence="5">
    <location>
        <position position="86"/>
    </location>
</feature>
<dbReference type="PANTHER" id="PTHR11558">
    <property type="entry name" value="SPERMIDINE/SPERMINE SYNTHASE"/>
    <property type="match status" value="1"/>
</dbReference>
<organism evidence="5">
    <name type="scientific">Notodromas monacha</name>
    <dbReference type="NCBI Taxonomy" id="399045"/>
    <lineage>
        <taxon>Eukaryota</taxon>
        <taxon>Metazoa</taxon>
        <taxon>Ecdysozoa</taxon>
        <taxon>Arthropoda</taxon>
        <taxon>Crustacea</taxon>
        <taxon>Oligostraca</taxon>
        <taxon>Ostracoda</taxon>
        <taxon>Podocopa</taxon>
        <taxon>Podocopida</taxon>
        <taxon>Cypridocopina</taxon>
        <taxon>Cypridoidea</taxon>
        <taxon>Cyprididae</taxon>
        <taxon>Notodromas</taxon>
    </lineage>
</organism>
<reference evidence="5" key="1">
    <citation type="submission" date="2020-11" db="EMBL/GenBank/DDBJ databases">
        <authorList>
            <person name="Tran Van P."/>
        </authorList>
    </citation>
    <scope>NUCLEOTIDE SEQUENCE</scope>
</reference>
<sequence length="86" mass="9272">MVEIDGEVITACKEHLPQIAAAFDNPKLELIVDDGIAFIKNAKPESYDLIIVDGSDPVGPAEGLFSVEFYTNCYNALSKDGILVAQ</sequence>
<evidence type="ECO:0000256" key="1">
    <source>
        <dbReference type="ARBA" id="ARBA00007867"/>
    </source>
</evidence>
<keyword evidence="2 3" id="KW-0808">Transferase</keyword>
<comment type="similarity">
    <text evidence="1">Belongs to the spermidine/spermine synthase family.</text>
</comment>
<protein>
    <recommendedName>
        <fullName evidence="4">PABS domain-containing protein</fullName>
    </recommendedName>
</protein>
<dbReference type="Pfam" id="PF01564">
    <property type="entry name" value="Spermine_synth"/>
    <property type="match status" value="1"/>
</dbReference>
<dbReference type="AlphaFoldDB" id="A0A7R9C492"/>